<proteinExistence type="predicted"/>
<comment type="caution">
    <text evidence="2">The sequence shown here is derived from an EMBL/GenBank/DDBJ whole genome shotgun (WGS) entry which is preliminary data.</text>
</comment>
<organism evidence="2 3">
    <name type="scientific">Pseudoxanthomonas kaohsiungensis</name>
    <dbReference type="NCBI Taxonomy" id="283923"/>
    <lineage>
        <taxon>Bacteria</taxon>
        <taxon>Pseudomonadati</taxon>
        <taxon>Pseudomonadota</taxon>
        <taxon>Gammaproteobacteria</taxon>
        <taxon>Lysobacterales</taxon>
        <taxon>Lysobacteraceae</taxon>
        <taxon>Pseudoxanthomonas</taxon>
    </lineage>
</organism>
<evidence type="ECO:0000313" key="3">
    <source>
        <dbReference type="Proteomes" id="UP001597033"/>
    </source>
</evidence>
<accession>A0ABW3LZT2</accession>
<gene>
    <name evidence="2" type="ORF">ACFQ2N_09425</name>
</gene>
<name>A0ABW3LZT2_9GAMM</name>
<keyword evidence="3" id="KW-1185">Reference proteome</keyword>
<dbReference type="EMBL" id="JBHTKN010000005">
    <property type="protein sequence ID" value="MFD1042564.1"/>
    <property type="molecule type" value="Genomic_DNA"/>
</dbReference>
<protein>
    <submittedName>
        <fullName evidence="2">YfjI family protein</fullName>
    </submittedName>
</protein>
<dbReference type="RefSeq" id="WP_162376109.1">
    <property type="nucleotide sequence ID" value="NZ_JBHTKN010000005.1"/>
</dbReference>
<keyword evidence="1" id="KW-0175">Coiled coil</keyword>
<evidence type="ECO:0000313" key="2">
    <source>
        <dbReference type="EMBL" id="MFD1042564.1"/>
    </source>
</evidence>
<dbReference type="Pfam" id="PF13148">
    <property type="entry name" value="DUF3987"/>
    <property type="match status" value="1"/>
</dbReference>
<feature type="coiled-coil region" evidence="1">
    <location>
        <begin position="109"/>
        <end position="136"/>
    </location>
</feature>
<sequence>MNGLFPKPLAPTPYPLDAFLVIVRETGYELSRNVQAPDAMVGMVLINAISMACQGLIDVKLPTGQVRPVSQNLLLVAESGERKSTLASLLLAPFHDADLRAITSQHLRMAQYQAELDAWQAKNKGLRRAISKASSQGKDTRELDAELVEHGTRKPCVPRLRYFLRQDISAKAIMEALQGDGESIALTTDEGQMLFQSSAMSHLGLLNRLWDSPEVLPLDRAGKEHILAMNPRVSVSIMTQKAPLQAYLEKRGSVAKGSGHWARYLVGWPASTQGYRWVNPQEQTWEHLPVFHARIKELLAAYKSMIESGQIEREQIEFSDDAKARWFGLAAETERMLREGEYLSDINDFASKVMEILARLAAAMHYFGGEGGKITLDTLERAFKIIRWHVEEYKYLFSPQFVVPQDQVDAQAIANHLRSRYWGGPLSDSYAPKNRVLRVGPVRDKARLNDALELLAAQGAVEVGVAPKDKKTYIRLMNHFFGSM</sequence>
<dbReference type="InterPro" id="IPR025048">
    <property type="entry name" value="DUF3987"/>
</dbReference>
<evidence type="ECO:0000256" key="1">
    <source>
        <dbReference type="SAM" id="Coils"/>
    </source>
</evidence>
<dbReference type="Proteomes" id="UP001597033">
    <property type="component" value="Unassembled WGS sequence"/>
</dbReference>
<reference evidence="3" key="1">
    <citation type="journal article" date="2019" name="Int. J. Syst. Evol. Microbiol.">
        <title>The Global Catalogue of Microorganisms (GCM) 10K type strain sequencing project: providing services to taxonomists for standard genome sequencing and annotation.</title>
        <authorList>
            <consortium name="The Broad Institute Genomics Platform"/>
            <consortium name="The Broad Institute Genome Sequencing Center for Infectious Disease"/>
            <person name="Wu L."/>
            <person name="Ma J."/>
        </authorList>
    </citation>
    <scope>NUCLEOTIDE SEQUENCE [LARGE SCALE GENOMIC DNA]</scope>
    <source>
        <strain evidence="3">CCUG 55854</strain>
    </source>
</reference>